<keyword evidence="1 8" id="KW-0134">Cell wall</keyword>
<comment type="PTM">
    <text evidence="8">Contains at least one intrachain disulfide bond essential for its enzymatic activity.</text>
</comment>
<keyword evidence="11" id="KW-1185">Reference proteome</keyword>
<name>A0ABU6WNV3_9FABA</name>
<comment type="caution">
    <text evidence="10">The sequence shown here is derived from an EMBL/GenBank/DDBJ whole genome shotgun (WGS) entry which is preliminary data.</text>
</comment>
<dbReference type="EC" id="2.4.1.207" evidence="8"/>
<keyword evidence="4 8" id="KW-0808">Transferase</keyword>
<dbReference type="GO" id="GO:0016762">
    <property type="term" value="F:xyloglucan:xyloglucosyl transferase activity"/>
    <property type="evidence" value="ECO:0007669"/>
    <property type="project" value="UniProtKB-EC"/>
</dbReference>
<dbReference type="PIRSF" id="PIRSF005604">
    <property type="entry name" value="XET"/>
    <property type="match status" value="1"/>
</dbReference>
<dbReference type="Proteomes" id="UP001341840">
    <property type="component" value="Unassembled WGS sequence"/>
</dbReference>
<evidence type="ECO:0000256" key="7">
    <source>
        <dbReference type="ARBA" id="ARBA00023295"/>
    </source>
</evidence>
<keyword evidence="7 8" id="KW-0326">Glycosidase</keyword>
<sequence length="308" mass="34842">MSRVPLLLGLFMGFVFVGVAFAAAATATAKFDELFQPSWALDHFIHEGDLLKLKLDNYSGAGFVSKSKYMFGKVTVQLKLVEGDSAGTVTAFYMSSEGPNHNEFDFEFLGNTTGEPYSVQTNVYVNGVGNREQRLNLWFDPTKDFHSYSFFWNQRQVIFLVDETPIRVHTNMEHKGIPFPKDQAMGVYSSIWNADDWATQGGRVKTDWSHAPFIATYKAFEINACECPTVSSKSVEDLVKRCSSSSSDGKKYWWDEPNLGVLSLHQSHQLMWVRAKHMVYDYCSDTARFPVMPVECVHHSHTKVVGKN</sequence>
<dbReference type="PRINTS" id="PR00737">
    <property type="entry name" value="GLHYDRLASE16"/>
</dbReference>
<keyword evidence="6" id="KW-1015">Disulfide bond</keyword>
<dbReference type="InterPro" id="IPR013320">
    <property type="entry name" value="ConA-like_dom_sf"/>
</dbReference>
<comment type="function">
    <text evidence="8">Catalyzes xyloglucan endohydrolysis (XEH) and/or endotransglycosylation (XET). Cleaves and religates xyloglucan polymers, an essential constituent of the primary cell wall, and thereby participates in cell wall construction of growing tissues.</text>
</comment>
<organism evidence="10 11">
    <name type="scientific">Stylosanthes scabra</name>
    <dbReference type="NCBI Taxonomy" id="79078"/>
    <lineage>
        <taxon>Eukaryota</taxon>
        <taxon>Viridiplantae</taxon>
        <taxon>Streptophyta</taxon>
        <taxon>Embryophyta</taxon>
        <taxon>Tracheophyta</taxon>
        <taxon>Spermatophyta</taxon>
        <taxon>Magnoliopsida</taxon>
        <taxon>eudicotyledons</taxon>
        <taxon>Gunneridae</taxon>
        <taxon>Pentapetalae</taxon>
        <taxon>rosids</taxon>
        <taxon>fabids</taxon>
        <taxon>Fabales</taxon>
        <taxon>Fabaceae</taxon>
        <taxon>Papilionoideae</taxon>
        <taxon>50 kb inversion clade</taxon>
        <taxon>dalbergioids sensu lato</taxon>
        <taxon>Dalbergieae</taxon>
        <taxon>Pterocarpus clade</taxon>
        <taxon>Stylosanthes</taxon>
    </lineage>
</organism>
<feature type="chain" id="PRO_5044987646" description="Xyloglucan endotransglucosylase/hydrolase" evidence="8">
    <location>
        <begin position="23"/>
        <end position="308"/>
    </location>
</feature>
<dbReference type="Pfam" id="PF00722">
    <property type="entry name" value="Glyco_hydro_16"/>
    <property type="match status" value="1"/>
</dbReference>
<keyword evidence="5 8" id="KW-0378">Hydrolase</keyword>
<comment type="subcellular location">
    <subcellularLocation>
        <location evidence="8">Secreted</location>
        <location evidence="8">Cell wall</location>
    </subcellularLocation>
    <subcellularLocation>
        <location evidence="8">Secreted</location>
        <location evidence="8">Extracellular space</location>
        <location evidence="8">Apoplast</location>
    </subcellularLocation>
</comment>
<dbReference type="Gene3D" id="2.60.120.200">
    <property type="match status" value="1"/>
</dbReference>
<dbReference type="PROSITE" id="PS51762">
    <property type="entry name" value="GH16_2"/>
    <property type="match status" value="1"/>
</dbReference>
<dbReference type="PANTHER" id="PTHR31062">
    <property type="entry name" value="XYLOGLUCAN ENDOTRANSGLUCOSYLASE/HYDROLASE PROTEIN 8-RELATED"/>
    <property type="match status" value="1"/>
</dbReference>
<dbReference type="InterPro" id="IPR044791">
    <property type="entry name" value="Beta-glucanase/XTH"/>
</dbReference>
<dbReference type="InterPro" id="IPR010713">
    <property type="entry name" value="XET_C"/>
</dbReference>
<evidence type="ECO:0000259" key="9">
    <source>
        <dbReference type="PROSITE" id="PS51762"/>
    </source>
</evidence>
<accession>A0ABU6WNV3</accession>
<evidence type="ECO:0000256" key="5">
    <source>
        <dbReference type="ARBA" id="ARBA00022801"/>
    </source>
</evidence>
<evidence type="ECO:0000256" key="8">
    <source>
        <dbReference type="RuleBase" id="RU361120"/>
    </source>
</evidence>
<keyword evidence="10" id="KW-0328">Glycosyltransferase</keyword>
<reference evidence="10 11" key="1">
    <citation type="journal article" date="2023" name="Plants (Basel)">
        <title>Bridging the Gap: Combining Genomics and Transcriptomics Approaches to Understand Stylosanthes scabra, an Orphan Legume from the Brazilian Caatinga.</title>
        <authorList>
            <person name="Ferreira-Neto J.R.C."/>
            <person name="da Silva M.D."/>
            <person name="Binneck E."/>
            <person name="de Melo N.F."/>
            <person name="da Silva R.H."/>
            <person name="de Melo A.L.T.M."/>
            <person name="Pandolfi V."/>
            <person name="Bustamante F.O."/>
            <person name="Brasileiro-Vidal A.C."/>
            <person name="Benko-Iseppon A.M."/>
        </authorList>
    </citation>
    <scope>NUCLEOTIDE SEQUENCE [LARGE SCALE GENOMIC DNA]</scope>
    <source>
        <tissue evidence="10">Leaves</tissue>
    </source>
</reference>
<feature type="signal peptide" evidence="8">
    <location>
        <begin position="1"/>
        <end position="22"/>
    </location>
</feature>
<dbReference type="CDD" id="cd02176">
    <property type="entry name" value="GH16_XET"/>
    <property type="match status" value="1"/>
</dbReference>
<dbReference type="InterPro" id="IPR008264">
    <property type="entry name" value="Beta_glucanase"/>
</dbReference>
<feature type="domain" description="GH16" evidence="9">
    <location>
        <begin position="22"/>
        <end position="217"/>
    </location>
</feature>
<protein>
    <recommendedName>
        <fullName evidence="8">Xyloglucan endotransglucosylase/hydrolase</fullName>
        <ecNumber evidence="8">2.4.1.207</ecNumber>
    </recommendedName>
</protein>
<keyword evidence="3 8" id="KW-0964">Secreted</keyword>
<evidence type="ECO:0000313" key="11">
    <source>
        <dbReference type="Proteomes" id="UP001341840"/>
    </source>
</evidence>
<keyword evidence="2 8" id="KW-0052">Apoplast</keyword>
<dbReference type="EMBL" id="JASCZI010182289">
    <property type="protein sequence ID" value="MED6187549.1"/>
    <property type="molecule type" value="Genomic_DNA"/>
</dbReference>
<evidence type="ECO:0000256" key="6">
    <source>
        <dbReference type="ARBA" id="ARBA00023157"/>
    </source>
</evidence>
<keyword evidence="8" id="KW-0961">Cell wall biogenesis/degradation</keyword>
<evidence type="ECO:0000256" key="4">
    <source>
        <dbReference type="ARBA" id="ARBA00022679"/>
    </source>
</evidence>
<dbReference type="InterPro" id="IPR000757">
    <property type="entry name" value="Beta-glucanase-like"/>
</dbReference>
<gene>
    <name evidence="10" type="primary">XTH6_6</name>
    <name evidence="10" type="ORF">PIB30_077556</name>
</gene>
<evidence type="ECO:0000313" key="10">
    <source>
        <dbReference type="EMBL" id="MED6187549.1"/>
    </source>
</evidence>
<evidence type="ECO:0000256" key="3">
    <source>
        <dbReference type="ARBA" id="ARBA00022525"/>
    </source>
</evidence>
<dbReference type="InterPro" id="IPR016455">
    <property type="entry name" value="XTH"/>
</dbReference>
<keyword evidence="8" id="KW-0732">Signal</keyword>
<evidence type="ECO:0000256" key="1">
    <source>
        <dbReference type="ARBA" id="ARBA00022512"/>
    </source>
</evidence>
<proteinExistence type="inferred from homology"/>
<evidence type="ECO:0000256" key="2">
    <source>
        <dbReference type="ARBA" id="ARBA00022523"/>
    </source>
</evidence>
<dbReference type="Pfam" id="PF06955">
    <property type="entry name" value="XET_C"/>
    <property type="match status" value="1"/>
</dbReference>
<comment type="similarity">
    <text evidence="8">Belongs to the glycosyl hydrolase 16 family.</text>
</comment>
<dbReference type="SUPFAM" id="SSF49899">
    <property type="entry name" value="Concanavalin A-like lectins/glucanases"/>
    <property type="match status" value="1"/>
</dbReference>